<protein>
    <recommendedName>
        <fullName evidence="2">Right handed beta helix domain-containing protein</fullName>
    </recommendedName>
</protein>
<dbReference type="PANTHER" id="PTHR10199">
    <property type="entry name" value="THROMBOSPONDIN"/>
    <property type="match status" value="1"/>
</dbReference>
<keyword evidence="1" id="KW-0732">Signal</keyword>
<dbReference type="RefSeq" id="WP_013786202.1">
    <property type="nucleotide sequence ID" value="NC_015554.1"/>
</dbReference>
<dbReference type="InterPro" id="IPR006626">
    <property type="entry name" value="PbH1"/>
</dbReference>
<dbReference type="eggNOG" id="COG5276">
    <property type="taxonomic scope" value="Bacteria"/>
</dbReference>
<evidence type="ECO:0000256" key="1">
    <source>
        <dbReference type="SAM" id="SignalP"/>
    </source>
</evidence>
<dbReference type="InterPro" id="IPR011050">
    <property type="entry name" value="Pectin_lyase_fold/virulence"/>
</dbReference>
<evidence type="ECO:0000259" key="2">
    <source>
        <dbReference type="Pfam" id="PF13229"/>
    </source>
</evidence>
<keyword evidence="4" id="KW-1185">Reference proteome</keyword>
<sequence length="1907" mass="208817">MKRNFTLGFTACVALVTSLQLSAADTGRLNFTDASNQIVKSIQKGDALFLKLSDSDLNTNANLRETVEVVATSLLENQGTPAQIIDFVANSSNNGNGTINVRINSNEVEAQSWELLALSNYEFLVTGSKTGREEQYFFTYNDNTYTTSSGHISIDFEEGDIDFALGDKFTFTVAPEVVTGERVILTETSADSGVFVSSVVVNTDGSVNADDGILDLYTGDKLRAFYSDEVTVNDLEDEIRAETHYATTVLRAQNYTQDTVWTPANSPYLILGDINVNRDSTLTLQAGTEVLFLPDTDYSGNGNYYNKTEIFIEGTIQFLGNVDAPISLKSLSDIPSNSDWGGLRLYESGDLTISHTEIKNAEAALNLYFNDEEAKLNIDHSVFKDSKEGLNFYSCYECDVTIKNSEFSNITYRAIEAYGESGTVNFSDNIISDTGDIFLNYFSKVTFNGNVFDDIGYLNFYGMSYYLDFSENTIDKTEGVFISSSYYEEQPLDFNISDNIIIGPGYQGLVLSISSAGDVELSVTGNTVRGFGIYSPYDYGNGAFEGGGLNIISDWDIAPVIEGNTINGNIGTGVSLSGRVLPVFRNNIITNNGAGLSVDYNDEDIVGTFDITNNNISNNNSYGIEISGSVRANIQYNDIEGNQSYAIRNLTNLAINARFNWWGEEETAEIENAVNPQSLSFIYSPNNSTVNYSAWLNSSSGNGGIPSVHTSTGILTFLSSNNSSVVSYETGDDITIQLIDQDLNEQPEEIETVTVLVTSDKENKGTPAHVMNLIPNSNNVGTGGINVNINTDSVQEQSWEVLAINSSEFLITGSVSGQEEERFNVYYNDDEEYTTSLGELSIDIDAGAVEFEVGDKFTFDVVNEVLTGEQIELTETQANSGVFTSEVFVNSDGDAVNADGILNVNKGDRLRAIYEDEADDWGLFSYVKSEAYRATTVLSGQTLHEDTNWNAYGSPYLVLGDISTDSGTLLTLEPGTEILFVPYYDDQISGNYRNRSELIVKGNLDLLGSEDEPVVLRSIRDRGRSSEWGGIFLEMSSRFKMDHTKLYNSYIGVRSDNYSPNSSFIITNSEIVNTRVGMELPGYCECVVEISDSEFSNISSDFMSGYLESTTLVFENNTVNNVGQTSLRYLQSVTFNNNVMTGQKNIYFDSVTEDFTFRNNIMQNGGGIILEMGYGSEEFGEIAIDGNYISGTGSNGLRVSTYTSLAKNPSITNNHISGFGSVFDYGYDDLYYEGYGLSFFAYEDVTPSITENSVKNNLGEGIRLSGHVRPVLENNVIVNNGIGLVNSFDGDEGNGTFSITNNTISGNKDSGILLLNNAEPVIQYNDIADNAGYGVENQSTSNIDARFNWWGEEAIAELQRSTASTNLSFIYDKYDESYYGKLNFLGYQLGASSDSDGDGIVGQYDNCPLMSNPLQEDYDNDGLGDACDIDDDGDGVVDSQDAFPLDATEYQDSDNDGMGDNYELLIGFDPHNPDSNGNGILDGNENLTLLSTIHHVTSVSDTSGDGVDELAVTYEAINGDVTTSIINGVTQAEIKLLKYPNNFSQFTVHKFADMNNNGASEIGLFGVIEDANTNAGLRSKLMVKDVKTGATVQNYSWAGNWTQVHFTPLADLNDDGVVEVGMQGLFYIGDRPQLLIRDGVSSQALHKYSFPALMNNAKYLQLSDMNGDEVPEVGMLGRLKTNNKIQVKVISGTDSTNKMPAYNFGDNWEDDEWVTLEDIDFDGENDVALYGRRTDTGQVQLFTKSGVSRVGTLGIYSWPNDFVSHEPVIVPDVNADSISEIAVGGLRESSNRYQIIVKNGTDRNDTMFSIGWPNNVTGGRFVAIEDFDGDEVVDIGLLGQTASGTFELSIKNLFNVKVSTFNLGSDWLKRPTLTVVPDITGNGYNDIIVYGENLYGQHKLEVLSDLH</sequence>
<evidence type="ECO:0000313" key="4">
    <source>
        <dbReference type="Proteomes" id="UP000000683"/>
    </source>
</evidence>
<dbReference type="Proteomes" id="UP000000683">
    <property type="component" value="Chromosome"/>
</dbReference>
<dbReference type="GO" id="GO:0005509">
    <property type="term" value="F:calcium ion binding"/>
    <property type="evidence" value="ECO:0007669"/>
    <property type="project" value="InterPro"/>
</dbReference>
<feature type="domain" description="Right handed beta helix" evidence="2">
    <location>
        <begin position="1247"/>
        <end position="1343"/>
    </location>
</feature>
<dbReference type="InterPro" id="IPR028974">
    <property type="entry name" value="TSP_type-3_rpt"/>
</dbReference>
<dbReference type="SUPFAM" id="SSF103647">
    <property type="entry name" value="TSP type-3 repeat"/>
    <property type="match status" value="1"/>
</dbReference>
<dbReference type="HOGENOM" id="CLU_235678_0_0_6"/>
<evidence type="ECO:0000313" key="3">
    <source>
        <dbReference type="EMBL" id="AEF05291.1"/>
    </source>
</evidence>
<dbReference type="eggNOG" id="COG1361">
    <property type="taxonomic scope" value="Bacteria"/>
</dbReference>
<dbReference type="SMART" id="SM00710">
    <property type="entry name" value="PbH1"/>
    <property type="match status" value="19"/>
</dbReference>
<dbReference type="EMBL" id="CP002339">
    <property type="protein sequence ID" value="AEF05291.1"/>
    <property type="molecule type" value="Genomic_DNA"/>
</dbReference>
<dbReference type="OrthoDB" id="6335213at2"/>
<feature type="domain" description="Right handed beta helix" evidence="2">
    <location>
        <begin position="342"/>
        <end position="528"/>
    </location>
</feature>
<accession>F5Z658</accession>
<name>F5Z658_ALTNA</name>
<dbReference type="Pfam" id="PF13229">
    <property type="entry name" value="Beta_helix"/>
    <property type="match status" value="3"/>
</dbReference>
<dbReference type="Gene3D" id="4.10.1080.10">
    <property type="entry name" value="TSP type-3 repeat"/>
    <property type="match status" value="1"/>
</dbReference>
<gene>
    <name evidence="3" type="ordered locus">ambt_18990</name>
</gene>
<dbReference type="SUPFAM" id="SSF69318">
    <property type="entry name" value="Integrin alpha N-terminal domain"/>
    <property type="match status" value="1"/>
</dbReference>
<feature type="chain" id="PRO_5003330268" description="Right handed beta helix domain-containing protein" evidence="1">
    <location>
        <begin position="24"/>
        <end position="1907"/>
    </location>
</feature>
<dbReference type="Gene3D" id="2.160.20.10">
    <property type="entry name" value="Single-stranded right-handed beta-helix, Pectin lyase-like"/>
    <property type="match status" value="3"/>
</dbReference>
<reference evidence="3 4" key="1">
    <citation type="journal article" date="2011" name="J. Bacteriol.">
        <title>Complete genome sequence of the polycyclic aromatic hydrocarbon-degrading bacterium Alteromonas sp. strain SN2.</title>
        <authorList>
            <person name="Jin H.M."/>
            <person name="Jeong H."/>
            <person name="Moon E.J."/>
            <person name="Math R.K."/>
            <person name="Lee K."/>
            <person name="Kim H.J."/>
            <person name="Jeon C.O."/>
            <person name="Oh T.K."/>
            <person name="Kim J.F."/>
        </authorList>
    </citation>
    <scope>NUCLEOTIDE SEQUENCE [LARGE SCALE GENOMIC DNA]</scope>
    <source>
        <strain evidence="4">JCM 17741 / KACC 18427 / KCTC 11700BP / SN2</strain>
    </source>
</reference>
<feature type="domain" description="Right handed beta helix" evidence="2">
    <location>
        <begin position="559"/>
        <end position="648"/>
    </location>
</feature>
<dbReference type="KEGG" id="alt:ambt_18990"/>
<proteinExistence type="predicted"/>
<dbReference type="InterPro" id="IPR039448">
    <property type="entry name" value="Beta_helix"/>
</dbReference>
<organism evidence="3 4">
    <name type="scientific">Alteromonas naphthalenivorans</name>
    <dbReference type="NCBI Taxonomy" id="715451"/>
    <lineage>
        <taxon>Bacteria</taxon>
        <taxon>Pseudomonadati</taxon>
        <taxon>Pseudomonadota</taxon>
        <taxon>Gammaproteobacteria</taxon>
        <taxon>Alteromonadales</taxon>
        <taxon>Alteromonadaceae</taxon>
        <taxon>Alteromonas/Salinimonas group</taxon>
        <taxon>Alteromonas</taxon>
    </lineage>
</organism>
<dbReference type="InterPro" id="IPR028994">
    <property type="entry name" value="Integrin_alpha_N"/>
</dbReference>
<dbReference type="InterPro" id="IPR012334">
    <property type="entry name" value="Pectin_lyas_fold"/>
</dbReference>
<feature type="signal peptide" evidence="1">
    <location>
        <begin position="1"/>
        <end position="23"/>
    </location>
</feature>
<dbReference type="SUPFAM" id="SSF51126">
    <property type="entry name" value="Pectin lyase-like"/>
    <property type="match status" value="4"/>
</dbReference>